<feature type="signal peptide" evidence="1">
    <location>
        <begin position="1"/>
        <end position="20"/>
    </location>
</feature>
<dbReference type="InterPro" id="IPR002889">
    <property type="entry name" value="WSC_carb-bd"/>
</dbReference>
<keyword evidence="4" id="KW-1185">Reference proteome</keyword>
<keyword evidence="1" id="KW-0732">Signal</keyword>
<reference evidence="3 4" key="1">
    <citation type="submission" date="2019-03" db="EMBL/GenBank/DDBJ databases">
        <title>Rhodosporidium diobovatum UCD-FST 08-225 genome sequencing, assembly, and annotation.</title>
        <authorList>
            <person name="Fakankun I.U."/>
            <person name="Fristensky B."/>
            <person name="Levin D.B."/>
        </authorList>
    </citation>
    <scope>NUCLEOTIDE SEQUENCE [LARGE SCALE GENOMIC DNA]</scope>
    <source>
        <strain evidence="3 4">UCD-FST 08-225</strain>
    </source>
</reference>
<gene>
    <name evidence="3" type="ORF">DMC30DRAFT_417220</name>
</gene>
<dbReference type="Proteomes" id="UP000311382">
    <property type="component" value="Unassembled WGS sequence"/>
</dbReference>
<dbReference type="PROSITE" id="PS51212">
    <property type="entry name" value="WSC"/>
    <property type="match status" value="1"/>
</dbReference>
<evidence type="ECO:0000259" key="2">
    <source>
        <dbReference type="PROSITE" id="PS51212"/>
    </source>
</evidence>
<dbReference type="EMBL" id="SOZI01000074">
    <property type="protein sequence ID" value="TNY20177.1"/>
    <property type="molecule type" value="Genomic_DNA"/>
</dbReference>
<dbReference type="SMART" id="SM00321">
    <property type="entry name" value="WSC"/>
    <property type="match status" value="1"/>
</dbReference>
<evidence type="ECO:0000313" key="4">
    <source>
        <dbReference type="Proteomes" id="UP000311382"/>
    </source>
</evidence>
<dbReference type="Pfam" id="PF01822">
    <property type="entry name" value="WSC"/>
    <property type="match status" value="1"/>
</dbReference>
<dbReference type="OrthoDB" id="74764at2759"/>
<dbReference type="PANTHER" id="PTHR43662:SF3">
    <property type="entry name" value="DOMAIN PROTEIN, PUTATIVE (AFU_ORTHOLOGUE AFUA_6G11970)-RELATED"/>
    <property type="match status" value="1"/>
</dbReference>
<evidence type="ECO:0000256" key="1">
    <source>
        <dbReference type="SAM" id="SignalP"/>
    </source>
</evidence>
<protein>
    <recommendedName>
        <fullName evidence="2">WSC domain-containing protein</fullName>
    </recommendedName>
</protein>
<dbReference type="AlphaFoldDB" id="A0A5C5FTF1"/>
<evidence type="ECO:0000313" key="3">
    <source>
        <dbReference type="EMBL" id="TNY20177.1"/>
    </source>
</evidence>
<feature type="chain" id="PRO_5022986843" description="WSC domain-containing protein" evidence="1">
    <location>
        <begin position="21"/>
        <end position="496"/>
    </location>
</feature>
<proteinExistence type="predicted"/>
<organism evidence="3 4">
    <name type="scientific">Rhodotorula diobovata</name>
    <dbReference type="NCBI Taxonomy" id="5288"/>
    <lineage>
        <taxon>Eukaryota</taxon>
        <taxon>Fungi</taxon>
        <taxon>Dikarya</taxon>
        <taxon>Basidiomycota</taxon>
        <taxon>Pucciniomycotina</taxon>
        <taxon>Microbotryomycetes</taxon>
        <taxon>Sporidiobolales</taxon>
        <taxon>Sporidiobolaceae</taxon>
        <taxon>Rhodotorula</taxon>
    </lineage>
</organism>
<dbReference type="STRING" id="5288.A0A5C5FTF1"/>
<sequence>MLRITVAALASAALLTPAQAFFRMPLDNLLTIERVDPIIAPHTISAHAHSVAGGSNFGPDTTYEDLRASRCTSAQAKEDKSAYWHPTLYTHWANDTFTPVRELGGGLMYYLFRYNEADKTNVTAFPPGFRMVIGDPFARTYNQTGAARDTIGWNCLGGPEPTRVEGSGLPVDRYCADNLRGEIRFPSCWDGENVYESDGSHVAYSDGEIGPCPDTHPVRLVTLFMELSFAVQDVEPFRSEAMNPSQPFVLAMGDPTGHGWHGDFFNGWPQDLLQEAIEVCTDEGGQIEDCPVLELYDRDFGSVEYPEFCRKTPDYNEVVTGNLPSLPGCNPLTTTRDAALAVSCLNMASTERFTPTVYMGNIPPPGAQVVAGTPETVTSYKNWTYLGCFADSQTNRAFPQSILGVQSVDACLDAAAEAGWGWAGLEYYGECWVGSSYPGTDELNVGWCDSVCNDDPSQYCGGGPNVAAFSLYQLKRSSSNMTRLAKRHLPHGHARS</sequence>
<comment type="caution">
    <text evidence="3">The sequence shown here is derived from an EMBL/GenBank/DDBJ whole genome shotgun (WGS) entry which is preliminary data.</text>
</comment>
<dbReference type="PANTHER" id="PTHR43662">
    <property type="match status" value="1"/>
</dbReference>
<name>A0A5C5FTF1_9BASI</name>
<accession>A0A5C5FTF1</accession>
<dbReference type="Pfam" id="PF09362">
    <property type="entry name" value="DUF1996"/>
    <property type="match status" value="1"/>
</dbReference>
<dbReference type="InterPro" id="IPR018535">
    <property type="entry name" value="DUF1996"/>
</dbReference>
<feature type="domain" description="WSC" evidence="2">
    <location>
        <begin position="382"/>
        <end position="473"/>
    </location>
</feature>